<dbReference type="Gene3D" id="1.20.90.10">
    <property type="entry name" value="Phospholipase A2 domain"/>
    <property type="match status" value="1"/>
</dbReference>
<gene>
    <name evidence="2" type="ORF">GCM10009802_19590</name>
</gene>
<evidence type="ECO:0008006" key="4">
    <source>
        <dbReference type="Google" id="ProtNLM"/>
    </source>
</evidence>
<evidence type="ECO:0000256" key="1">
    <source>
        <dbReference type="SAM" id="SignalP"/>
    </source>
</evidence>
<comment type="caution">
    <text evidence="2">The sequence shown here is derived from an EMBL/GenBank/DDBJ whole genome shotgun (WGS) entry which is preliminary data.</text>
</comment>
<feature type="chain" id="PRO_5045592063" description="Phospholipase A2" evidence="1">
    <location>
        <begin position="43"/>
        <end position="180"/>
    </location>
</feature>
<dbReference type="Pfam" id="PF09056">
    <property type="entry name" value="Phospholip_A2_3"/>
    <property type="match status" value="1"/>
</dbReference>
<dbReference type="EMBL" id="BAAAPF010000040">
    <property type="protein sequence ID" value="GAA2118141.1"/>
    <property type="molecule type" value="Genomic_DNA"/>
</dbReference>
<dbReference type="InterPro" id="IPR015141">
    <property type="entry name" value="PLipase_A2_prok/fun"/>
</dbReference>
<accession>A0ABN2XWN8</accession>
<dbReference type="InterPro" id="IPR036444">
    <property type="entry name" value="PLipase_A2_dom_sf"/>
</dbReference>
<reference evidence="2 3" key="1">
    <citation type="journal article" date="2019" name="Int. J. Syst. Evol. Microbiol.">
        <title>The Global Catalogue of Microorganisms (GCM) 10K type strain sequencing project: providing services to taxonomists for standard genome sequencing and annotation.</title>
        <authorList>
            <consortium name="The Broad Institute Genomics Platform"/>
            <consortium name="The Broad Institute Genome Sequencing Center for Infectious Disease"/>
            <person name="Wu L."/>
            <person name="Ma J."/>
        </authorList>
    </citation>
    <scope>NUCLEOTIDE SEQUENCE [LARGE SCALE GENOMIC DNA]</scope>
    <source>
        <strain evidence="2 3">JCM 15481</strain>
    </source>
</reference>
<evidence type="ECO:0000313" key="3">
    <source>
        <dbReference type="Proteomes" id="UP001500443"/>
    </source>
</evidence>
<keyword evidence="1" id="KW-0732">Signal</keyword>
<feature type="signal peptide" evidence="1">
    <location>
        <begin position="1"/>
        <end position="42"/>
    </location>
</feature>
<dbReference type="Proteomes" id="UP001500443">
    <property type="component" value="Unassembled WGS sequence"/>
</dbReference>
<keyword evidence="3" id="KW-1185">Reference proteome</keyword>
<proteinExistence type="predicted"/>
<evidence type="ECO:0000313" key="2">
    <source>
        <dbReference type="EMBL" id="GAA2118141.1"/>
    </source>
</evidence>
<sequence length="180" mass="19488">MNKINRSPAALTALRKKLSTATTAALLTATALGGPLTGTALAADQTPGPAAPAAAAPPLREQADALMNLTYREFAETPHVPPFNWTTDGCSVPTGHAPYSETFRPACVQHDFGYRNYGANHELQLSPTRETKNWIDGRFRTEMRRICDDRHRSTLPHLVCVNAAEAYYGAVQVGGDSSFF</sequence>
<protein>
    <recommendedName>
        <fullName evidence="4">Phospholipase A2</fullName>
    </recommendedName>
</protein>
<dbReference type="RefSeq" id="WP_344289417.1">
    <property type="nucleotide sequence ID" value="NZ_BAAAPF010000040.1"/>
</dbReference>
<dbReference type="SUPFAM" id="SSF48619">
    <property type="entry name" value="Phospholipase A2, PLA2"/>
    <property type="match status" value="1"/>
</dbReference>
<organism evidence="2 3">
    <name type="scientific">Streptomyces synnematoformans</name>
    <dbReference type="NCBI Taxonomy" id="415721"/>
    <lineage>
        <taxon>Bacteria</taxon>
        <taxon>Bacillati</taxon>
        <taxon>Actinomycetota</taxon>
        <taxon>Actinomycetes</taxon>
        <taxon>Kitasatosporales</taxon>
        <taxon>Streptomycetaceae</taxon>
        <taxon>Streptomyces</taxon>
    </lineage>
</organism>
<name>A0ABN2XWN8_9ACTN</name>